<dbReference type="GO" id="GO:0060255">
    <property type="term" value="P:regulation of macromolecule metabolic process"/>
    <property type="evidence" value="ECO:0007669"/>
    <property type="project" value="UniProtKB-ARBA"/>
</dbReference>
<feature type="transmembrane region" description="Helical" evidence="16">
    <location>
        <begin position="380"/>
        <end position="404"/>
    </location>
</feature>
<keyword evidence="19" id="KW-1185">Reference proteome</keyword>
<dbReference type="InterPro" id="IPR018200">
    <property type="entry name" value="USP_CS"/>
</dbReference>
<keyword evidence="6" id="KW-1003">Cell membrane</keyword>
<accession>A0A151HZ26</accession>
<comment type="catalytic activity">
    <reaction evidence="1">
        <text>Thiol-dependent hydrolysis of ester, thioester, amide, peptide and isopeptide bonds formed by the C-terminal Gly of ubiquitin (a 76-residue protein attached to proteins as an intracellular targeting signal).</text>
        <dbReference type="EC" id="3.4.19.12"/>
    </reaction>
</comment>
<feature type="transmembrane region" description="Helical" evidence="16">
    <location>
        <begin position="157"/>
        <end position="176"/>
    </location>
</feature>
<dbReference type="InterPro" id="IPR001394">
    <property type="entry name" value="Peptidase_C19_UCH"/>
</dbReference>
<reference evidence="18 19" key="1">
    <citation type="submission" date="2015-09" db="EMBL/GenBank/DDBJ databases">
        <title>Atta colombica WGS genome.</title>
        <authorList>
            <person name="Nygaard S."/>
            <person name="Hu H."/>
            <person name="Boomsma J."/>
            <person name="Zhang G."/>
        </authorList>
    </citation>
    <scope>NUCLEOTIDE SEQUENCE [LARGE SCALE GENOMIC DNA]</scope>
    <source>
        <strain evidence="18">Treedump-2</strain>
        <tissue evidence="18">Whole body</tissue>
    </source>
</reference>
<dbReference type="FunFam" id="3.90.70.10:FF:000112">
    <property type="entry name" value="Ubiquitin carboxyl-terminal hydrolase"/>
    <property type="match status" value="1"/>
</dbReference>
<dbReference type="GO" id="GO:0004843">
    <property type="term" value="F:cysteine-type deubiquitinase activity"/>
    <property type="evidence" value="ECO:0007669"/>
    <property type="project" value="UniProtKB-EC"/>
</dbReference>
<keyword evidence="5" id="KW-0813">Transport</keyword>
<dbReference type="Proteomes" id="UP000078540">
    <property type="component" value="Unassembled WGS sequence"/>
</dbReference>
<evidence type="ECO:0000256" key="6">
    <source>
        <dbReference type="ARBA" id="ARBA00022475"/>
    </source>
</evidence>
<evidence type="ECO:0000256" key="7">
    <source>
        <dbReference type="ARBA" id="ARBA00022670"/>
    </source>
</evidence>
<dbReference type="CDD" id="cd02663">
    <property type="entry name" value="Peptidase_C19G"/>
    <property type="match status" value="1"/>
</dbReference>
<name>A0A151HZ26_9HYME</name>
<dbReference type="GO" id="GO:0005886">
    <property type="term" value="C:plasma membrane"/>
    <property type="evidence" value="ECO:0007669"/>
    <property type="project" value="UniProtKB-SubCell"/>
</dbReference>
<dbReference type="EC" id="3.4.19.12" evidence="4"/>
<evidence type="ECO:0000259" key="17">
    <source>
        <dbReference type="PROSITE" id="PS50235"/>
    </source>
</evidence>
<keyword evidence="8 16" id="KW-0812">Transmembrane</keyword>
<proteinExistence type="inferred from homology"/>
<organism evidence="18 19">
    <name type="scientific">Atta colombica</name>
    <dbReference type="NCBI Taxonomy" id="520822"/>
    <lineage>
        <taxon>Eukaryota</taxon>
        <taxon>Metazoa</taxon>
        <taxon>Ecdysozoa</taxon>
        <taxon>Arthropoda</taxon>
        <taxon>Hexapoda</taxon>
        <taxon>Insecta</taxon>
        <taxon>Pterygota</taxon>
        <taxon>Neoptera</taxon>
        <taxon>Endopterygota</taxon>
        <taxon>Hymenoptera</taxon>
        <taxon>Apocrita</taxon>
        <taxon>Aculeata</taxon>
        <taxon>Formicoidea</taxon>
        <taxon>Formicidae</taxon>
        <taxon>Myrmicinae</taxon>
        <taxon>Atta</taxon>
    </lineage>
</organism>
<keyword evidence="10 16" id="KW-1133">Transmembrane helix</keyword>
<keyword evidence="7" id="KW-0645">Protease</keyword>
<dbReference type="GO" id="GO:0016579">
    <property type="term" value="P:protein deubiquitination"/>
    <property type="evidence" value="ECO:0007669"/>
    <property type="project" value="InterPro"/>
</dbReference>
<feature type="transmembrane region" description="Helical" evidence="16">
    <location>
        <begin position="123"/>
        <end position="145"/>
    </location>
</feature>
<feature type="transmembrane region" description="Helical" evidence="16">
    <location>
        <begin position="234"/>
        <end position="253"/>
    </location>
</feature>
<dbReference type="InterPro" id="IPR028889">
    <property type="entry name" value="USP"/>
</dbReference>
<keyword evidence="9 18" id="KW-0378">Hydrolase</keyword>
<evidence type="ECO:0000256" key="4">
    <source>
        <dbReference type="ARBA" id="ARBA00012759"/>
    </source>
</evidence>
<evidence type="ECO:0000256" key="1">
    <source>
        <dbReference type="ARBA" id="ARBA00000707"/>
    </source>
</evidence>
<dbReference type="Gene3D" id="1.20.1730.10">
    <property type="entry name" value="Sodium/glucose cotransporter"/>
    <property type="match status" value="1"/>
</dbReference>
<dbReference type="InterPro" id="IPR038377">
    <property type="entry name" value="Na/Glc_symporter_sf"/>
</dbReference>
<feature type="transmembrane region" description="Helical" evidence="16">
    <location>
        <begin position="80"/>
        <end position="102"/>
    </location>
</feature>
<dbReference type="Gene3D" id="3.90.70.10">
    <property type="entry name" value="Cysteine proteinases"/>
    <property type="match status" value="1"/>
</dbReference>
<dbReference type="Pfam" id="PF00474">
    <property type="entry name" value="SSF"/>
    <property type="match status" value="1"/>
</dbReference>
<dbReference type="CDD" id="cd11492">
    <property type="entry name" value="SLC5sbd_NIS-SMVT"/>
    <property type="match status" value="1"/>
</dbReference>
<evidence type="ECO:0000256" key="14">
    <source>
        <dbReference type="ARBA" id="ARBA00023201"/>
    </source>
</evidence>
<dbReference type="AlphaFoldDB" id="A0A151HZ26"/>
<dbReference type="GO" id="GO:0006814">
    <property type="term" value="P:sodium ion transport"/>
    <property type="evidence" value="ECO:0007669"/>
    <property type="project" value="UniProtKB-KW"/>
</dbReference>
<evidence type="ECO:0000256" key="10">
    <source>
        <dbReference type="ARBA" id="ARBA00022989"/>
    </source>
</evidence>
<evidence type="ECO:0000256" key="16">
    <source>
        <dbReference type="SAM" id="Phobius"/>
    </source>
</evidence>
<dbReference type="EMBL" id="KQ976712">
    <property type="protein sequence ID" value="KYM76965.1"/>
    <property type="molecule type" value="Genomic_DNA"/>
</dbReference>
<feature type="transmembrane region" description="Helical" evidence="16">
    <location>
        <begin position="49"/>
        <end position="68"/>
    </location>
</feature>
<feature type="transmembrane region" description="Helical" evidence="16">
    <location>
        <begin position="274"/>
        <end position="297"/>
    </location>
</feature>
<comment type="subcellular location">
    <subcellularLocation>
        <location evidence="2">Cell membrane</location>
        <topology evidence="2">Multi-pass membrane protein</topology>
    </subcellularLocation>
</comment>
<evidence type="ECO:0000256" key="12">
    <source>
        <dbReference type="ARBA" id="ARBA00023065"/>
    </source>
</evidence>
<feature type="region of interest" description="Disordered" evidence="15">
    <location>
        <begin position="628"/>
        <end position="649"/>
    </location>
</feature>
<evidence type="ECO:0000256" key="11">
    <source>
        <dbReference type="ARBA" id="ARBA00023053"/>
    </source>
</evidence>
<dbReference type="PROSITE" id="PS50235">
    <property type="entry name" value="USP_3"/>
    <property type="match status" value="1"/>
</dbReference>
<evidence type="ECO:0000256" key="5">
    <source>
        <dbReference type="ARBA" id="ARBA00022448"/>
    </source>
</evidence>
<dbReference type="PROSITE" id="PS00973">
    <property type="entry name" value="USP_2"/>
    <property type="match status" value="1"/>
</dbReference>
<feature type="transmembrane region" description="Helical" evidence="16">
    <location>
        <begin position="6"/>
        <end position="28"/>
    </location>
</feature>
<keyword evidence="11" id="KW-0915">Sodium</keyword>
<dbReference type="GO" id="GO:0006508">
    <property type="term" value="P:proteolysis"/>
    <property type="evidence" value="ECO:0007669"/>
    <property type="project" value="UniProtKB-KW"/>
</dbReference>
<dbReference type="SUPFAM" id="SSF54001">
    <property type="entry name" value="Cysteine proteinases"/>
    <property type="match status" value="1"/>
</dbReference>
<keyword evidence="13 16" id="KW-0472">Membrane</keyword>
<gene>
    <name evidence="18" type="ORF">ALC53_12575</name>
</gene>
<dbReference type="Pfam" id="PF00443">
    <property type="entry name" value="UCH"/>
    <property type="match status" value="1"/>
</dbReference>
<protein>
    <recommendedName>
        <fullName evidence="4">ubiquitinyl hydrolase 1</fullName>
        <ecNumber evidence="4">3.4.19.12</ecNumber>
    </recommendedName>
</protein>
<evidence type="ECO:0000256" key="9">
    <source>
        <dbReference type="ARBA" id="ARBA00022801"/>
    </source>
</evidence>
<sequence length="855" mass="95260">MATLTAADYAVIGALILISSGIGVYYWLIGGRQKSTEEYFMANKSMRMIPVAIGLMVSYLSAVSLLGVSSENYVYGTQYAVINISYGLATPFAAYFYLPVFFKLGTASTFEYLQKRFGTTTRLIASFAFLLQLLLYSGVVLYAPALALEATTGLSTTASVIGLGLICTFYSTIGGIKAVLITDVFQGLLMLTAVVTVIATAAVATGGLNRIWQIAGEGSRLEFNNISPDPTVRYTWWSLILGGFFTYLSLYSVNQVQVQRMLTISNLATAQRALWWSWPMASIMSLTLCFSGLAIYAKYHNCDPLVEGRINSNDQLMPLYVMDMLSDYPGVPGLFIAGIFSAGLSTISATINSLSAVILEDYIKPLWRIRNKDLSATTSIIISKILALVIGLSCVAVGFLAQYLGGLLQLYATIGSARRGRDITVEFVHVRHVERRQEAALLLQCDDGPTSSLSAPLTDRDALAECRQIPVNIRRSTMEFTSLLKSMLSACQCYAHGTTISQLERDIGSDQFPPNEHYFGLVNFGNTCYSNSVLQALYFCRPFREKVLEYKARNKRTKETLLTCLADLFYSIATQKKKVGSIAPKKFIARLRKEKEEFDNYMQQDAHEFLNFLINHINEIILGEHTSAERTQSKPTGGKCGAGDAAGSPPEPTWVHEIFQGILTSETRCLNCETVSSKDEDFFDLQVDVDQNTSITHCLRCFSNTETLCSDNKFKCDHCSSYQEAQKRMRVKKLPMILALHLKRFKYVEQYNRHIKVSHRVVFPLELRLFNTSDDAVNPDRLYDLVAVVIHCGSGPNRGHYISIVKSHGFWLLFDDDMVDKIDASTIEDFYGLTSDIQKSSETGYILFYQSRDCS</sequence>
<evidence type="ECO:0000313" key="19">
    <source>
        <dbReference type="Proteomes" id="UP000078540"/>
    </source>
</evidence>
<evidence type="ECO:0000256" key="3">
    <source>
        <dbReference type="ARBA" id="ARBA00006434"/>
    </source>
</evidence>
<feature type="transmembrane region" description="Helical" evidence="16">
    <location>
        <begin position="334"/>
        <end position="359"/>
    </location>
</feature>
<dbReference type="GO" id="GO:0015293">
    <property type="term" value="F:symporter activity"/>
    <property type="evidence" value="ECO:0007669"/>
    <property type="project" value="TreeGrafter"/>
</dbReference>
<dbReference type="PANTHER" id="PTHR42985:SF40">
    <property type="entry name" value="LD47995P-RELATED"/>
    <property type="match status" value="1"/>
</dbReference>
<keyword evidence="12" id="KW-0406">Ion transport</keyword>
<evidence type="ECO:0000256" key="2">
    <source>
        <dbReference type="ARBA" id="ARBA00004651"/>
    </source>
</evidence>
<comment type="similarity">
    <text evidence="3">Belongs to the sodium:solute symporter (SSF) (TC 2.A.21) family.</text>
</comment>
<feature type="domain" description="USP" evidence="17">
    <location>
        <begin position="519"/>
        <end position="852"/>
    </location>
</feature>
<dbReference type="InterPro" id="IPR051163">
    <property type="entry name" value="Sodium:Solute_Symporter_SSF"/>
</dbReference>
<evidence type="ECO:0000313" key="18">
    <source>
        <dbReference type="EMBL" id="KYM76965.1"/>
    </source>
</evidence>
<evidence type="ECO:0000256" key="15">
    <source>
        <dbReference type="SAM" id="MobiDB-lite"/>
    </source>
</evidence>
<dbReference type="InterPro" id="IPR038765">
    <property type="entry name" value="Papain-like_cys_pep_sf"/>
</dbReference>
<feature type="transmembrane region" description="Helical" evidence="16">
    <location>
        <begin position="188"/>
        <end position="214"/>
    </location>
</feature>
<dbReference type="PROSITE" id="PS50283">
    <property type="entry name" value="NA_SOLUT_SYMP_3"/>
    <property type="match status" value="1"/>
</dbReference>
<dbReference type="STRING" id="520822.A0A151HZ26"/>
<dbReference type="PANTHER" id="PTHR42985">
    <property type="entry name" value="SODIUM-COUPLED MONOCARBOXYLATE TRANSPORTER"/>
    <property type="match status" value="1"/>
</dbReference>
<dbReference type="InterPro" id="IPR001734">
    <property type="entry name" value="Na/solute_symporter"/>
</dbReference>
<keyword evidence="14" id="KW-0739">Sodium transport</keyword>
<dbReference type="NCBIfam" id="TIGR00813">
    <property type="entry name" value="sss"/>
    <property type="match status" value="1"/>
</dbReference>
<evidence type="ECO:0000256" key="8">
    <source>
        <dbReference type="ARBA" id="ARBA00022692"/>
    </source>
</evidence>
<evidence type="ECO:0000256" key="13">
    <source>
        <dbReference type="ARBA" id="ARBA00023136"/>
    </source>
</evidence>